<dbReference type="Proteomes" id="UP000199524">
    <property type="component" value="Chromosome I"/>
</dbReference>
<sequence>MSRQRLAAATWIACFAVLFNLLAMPISGAMASASERSVSEQLLWGSFCSASGTKLVATVIGELQQKAPQGDDHSNMQHCWCCSGSAPLVALPGHMPQLAVTQTQIGRPHVALHVDSPTPRQQWPSLNPRASPAA</sequence>
<evidence type="ECO:0000313" key="3">
    <source>
        <dbReference type="Proteomes" id="UP000199524"/>
    </source>
</evidence>
<keyword evidence="3" id="KW-1185">Reference proteome</keyword>
<dbReference type="Pfam" id="PF11162">
    <property type="entry name" value="DUF2946"/>
    <property type="match status" value="1"/>
</dbReference>
<dbReference type="GeneID" id="300205893"/>
<evidence type="ECO:0000313" key="2">
    <source>
        <dbReference type="EMBL" id="SDS20817.1"/>
    </source>
</evidence>
<proteinExistence type="predicted"/>
<name>A0A1H1QC17_9PSED</name>
<dbReference type="InterPro" id="IPR021333">
    <property type="entry name" value="DUF2946"/>
</dbReference>
<dbReference type="EMBL" id="LT629777">
    <property type="protein sequence ID" value="SDS20817.1"/>
    <property type="molecule type" value="Genomic_DNA"/>
</dbReference>
<reference evidence="3" key="1">
    <citation type="submission" date="2016-10" db="EMBL/GenBank/DDBJ databases">
        <authorList>
            <person name="Varghese N."/>
            <person name="Submissions S."/>
        </authorList>
    </citation>
    <scope>NUCLEOTIDE SEQUENCE [LARGE SCALE GENOMIC DNA]</scope>
    <source>
        <strain evidence="3">ATCC 23835</strain>
    </source>
</reference>
<protein>
    <recommendedName>
        <fullName evidence="4">DUF2946 family protein</fullName>
    </recommendedName>
</protein>
<accession>A0A1H1QC17</accession>
<dbReference type="AlphaFoldDB" id="A0A1H1QC17"/>
<dbReference type="RefSeq" id="WP_090202557.1">
    <property type="nucleotide sequence ID" value="NZ_LT629777.1"/>
</dbReference>
<feature type="region of interest" description="Disordered" evidence="1">
    <location>
        <begin position="115"/>
        <end position="134"/>
    </location>
</feature>
<evidence type="ECO:0008006" key="4">
    <source>
        <dbReference type="Google" id="ProtNLM"/>
    </source>
</evidence>
<organism evidence="2 3">
    <name type="scientific">Pseudomonas asplenii</name>
    <dbReference type="NCBI Taxonomy" id="53407"/>
    <lineage>
        <taxon>Bacteria</taxon>
        <taxon>Pseudomonadati</taxon>
        <taxon>Pseudomonadota</taxon>
        <taxon>Gammaproteobacteria</taxon>
        <taxon>Pseudomonadales</taxon>
        <taxon>Pseudomonadaceae</taxon>
        <taxon>Pseudomonas</taxon>
    </lineage>
</organism>
<gene>
    <name evidence="2" type="ORF">SAMN05216598_0861</name>
</gene>
<evidence type="ECO:0000256" key="1">
    <source>
        <dbReference type="SAM" id="MobiDB-lite"/>
    </source>
</evidence>